<evidence type="ECO:0000313" key="3">
    <source>
        <dbReference type="Proteomes" id="UP001595923"/>
    </source>
</evidence>
<dbReference type="Pfam" id="PF13560">
    <property type="entry name" value="HTH_31"/>
    <property type="match status" value="1"/>
</dbReference>
<dbReference type="RefSeq" id="WP_378577891.1">
    <property type="nucleotide sequence ID" value="NZ_JBHSFQ010000026.1"/>
</dbReference>
<dbReference type="Gene3D" id="1.10.260.40">
    <property type="entry name" value="lambda repressor-like DNA-binding domains"/>
    <property type="match status" value="1"/>
</dbReference>
<dbReference type="PROSITE" id="PS50943">
    <property type="entry name" value="HTH_CROC1"/>
    <property type="match status" value="1"/>
</dbReference>
<dbReference type="Proteomes" id="UP001595923">
    <property type="component" value="Unassembled WGS sequence"/>
</dbReference>
<dbReference type="Pfam" id="PF19054">
    <property type="entry name" value="DUF5753"/>
    <property type="match status" value="1"/>
</dbReference>
<reference evidence="3" key="1">
    <citation type="journal article" date="2019" name="Int. J. Syst. Evol. Microbiol.">
        <title>The Global Catalogue of Microorganisms (GCM) 10K type strain sequencing project: providing services to taxonomists for standard genome sequencing and annotation.</title>
        <authorList>
            <consortium name="The Broad Institute Genomics Platform"/>
            <consortium name="The Broad Institute Genome Sequencing Center for Infectious Disease"/>
            <person name="Wu L."/>
            <person name="Ma J."/>
        </authorList>
    </citation>
    <scope>NUCLEOTIDE SEQUENCE [LARGE SCALE GENOMIC DNA]</scope>
    <source>
        <strain evidence="3">XZYJ18</strain>
    </source>
</reference>
<feature type="domain" description="HTH cro/C1-type" evidence="1">
    <location>
        <begin position="16"/>
        <end position="70"/>
    </location>
</feature>
<protein>
    <submittedName>
        <fullName evidence="2">Helix-turn-helix domain-containing protein</fullName>
    </submittedName>
</protein>
<proteinExistence type="predicted"/>
<comment type="caution">
    <text evidence="2">The sequence shown here is derived from an EMBL/GenBank/DDBJ whole genome shotgun (WGS) entry which is preliminary data.</text>
</comment>
<organism evidence="2 3">
    <name type="scientific">Nocardiopsis mangrovi</name>
    <dbReference type="NCBI Taxonomy" id="1179818"/>
    <lineage>
        <taxon>Bacteria</taxon>
        <taxon>Bacillati</taxon>
        <taxon>Actinomycetota</taxon>
        <taxon>Actinomycetes</taxon>
        <taxon>Streptosporangiales</taxon>
        <taxon>Nocardiopsidaceae</taxon>
        <taxon>Nocardiopsis</taxon>
    </lineage>
</organism>
<dbReference type="EMBL" id="JBHSFQ010000026">
    <property type="protein sequence ID" value="MFC4564613.1"/>
    <property type="molecule type" value="Genomic_DNA"/>
</dbReference>
<name>A0ABV9E4S5_9ACTN</name>
<dbReference type="InterPro" id="IPR001387">
    <property type="entry name" value="Cro/C1-type_HTH"/>
</dbReference>
<dbReference type="CDD" id="cd00093">
    <property type="entry name" value="HTH_XRE"/>
    <property type="match status" value="1"/>
</dbReference>
<evidence type="ECO:0000313" key="2">
    <source>
        <dbReference type="EMBL" id="MFC4564613.1"/>
    </source>
</evidence>
<dbReference type="InterPro" id="IPR043917">
    <property type="entry name" value="DUF5753"/>
</dbReference>
<dbReference type="InterPro" id="IPR010982">
    <property type="entry name" value="Lambda_DNA-bd_dom_sf"/>
</dbReference>
<evidence type="ECO:0000259" key="1">
    <source>
        <dbReference type="PROSITE" id="PS50943"/>
    </source>
</evidence>
<gene>
    <name evidence="2" type="ORF">ACFO4E_22375</name>
</gene>
<accession>A0ABV9E4S5</accession>
<dbReference type="SUPFAM" id="SSF47413">
    <property type="entry name" value="lambda repressor-like DNA-binding domains"/>
    <property type="match status" value="1"/>
</dbReference>
<keyword evidence="3" id="KW-1185">Reference proteome</keyword>
<sequence>MTERPLPAWSTFGREVRRLRAHAGLSLDQVAKHLSITPGMLSKIERATRQAKKDTATELDQFFRTEGAVLRRWAEATNATTGPDWFRQILRSEEQATEIRSWGPILCPGYLQVPEYARAVFRVGRPLDRPAHIERLVAGRVERYETLTGGEGPTLWAVLCETVLTRMVGGTEVMRKQLTRLADLSESGLVRIQVVPADTTDSPGNSGPFRLLTTSGGGTLLYSEGSGGGQVIDALPEIRRHTALFGELQGVALPPRASYDLIRKVRDGF</sequence>
<dbReference type="SMART" id="SM00530">
    <property type="entry name" value="HTH_XRE"/>
    <property type="match status" value="1"/>
</dbReference>